<keyword evidence="6" id="KW-1185">Reference proteome</keyword>
<name>A0ABV6R5Y6_9CAUL</name>
<evidence type="ECO:0000259" key="4">
    <source>
        <dbReference type="Pfam" id="PF14509"/>
    </source>
</evidence>
<keyword evidence="5" id="KW-0378">Hydrolase</keyword>
<dbReference type="InterPro" id="IPR029483">
    <property type="entry name" value="GH97_C"/>
</dbReference>
<evidence type="ECO:0000313" key="6">
    <source>
        <dbReference type="Proteomes" id="UP001589906"/>
    </source>
</evidence>
<dbReference type="Pfam" id="PF14508">
    <property type="entry name" value="GH97_N"/>
    <property type="match status" value="1"/>
</dbReference>
<dbReference type="GO" id="GO:0016798">
    <property type="term" value="F:hydrolase activity, acting on glycosyl bonds"/>
    <property type="evidence" value="ECO:0007669"/>
    <property type="project" value="UniProtKB-KW"/>
</dbReference>
<feature type="domain" description="Glycosyl-hydrolase 97 C-terminal oligomerisation" evidence="4">
    <location>
        <begin position="578"/>
        <end position="678"/>
    </location>
</feature>
<dbReference type="InterPro" id="IPR019563">
    <property type="entry name" value="GH97_catalytic"/>
</dbReference>
<feature type="signal peptide" evidence="1">
    <location>
        <begin position="1"/>
        <end position="20"/>
    </location>
</feature>
<sequence>MLRRLFLTLLLVAAPAMALAQTPPAPPPSATVSSPGGVLSVTLSTNGEGRPFYTVSRLGRSVIEESRLGFMLVGAPKLERNFRLTDQATASHDETWEQPWGERRFVRDHHNELRVTFTEQVEPRRRFDVVFRVFDDGVGFRYEFPDQPQLREVAIADELTEFNLVEAGEAWWIPAGEWNRYEYLYNRTPIAEIGRAHTPMTVKLDSGLHIAFHEAALVDYSGMWLRRVSGQRFTAQLSPGIDEAKVRRTAPFPTPWRTMQIADDAGGLYMSDLILNLNEPNALGDVSWVEPYKYVGIWWGMHLNTMTWASGPNHGATTERTRDYIDFAAEHGFRGVLVEGWNVGWDGDWFGNGGDFDFTQPYPDYDLEGLAAYARERGVHLVGHNETSGFASHYEAQIPEAFALYQRLGIDSIKSGYVADAGQAKVLDENGEIAWAWHDGQHMARHHLNVVLAAAEHQIAVNPHEPIKDTGLRRTYPNWVSREGARGMEFAAWGVPPNPPEHEANLVFTRMLSGPMDYTPGIFVLNGQQPGSRIQTTLAKQLALYVVIYSPIQMVADLIENYATNMEAFQFIKDVPVDWADTRVLNGEIGDYVTFARKDRNSEDWYVGSVTDEHGRVLPVSLDFLDPNRRYRAEIYRDGANADWESNPYEIVIESREVTSRDTMELRLAPGGGMAVRFVALGRR</sequence>
<reference evidence="5 6" key="1">
    <citation type="submission" date="2024-09" db="EMBL/GenBank/DDBJ databases">
        <authorList>
            <person name="Sun Q."/>
            <person name="Mori K."/>
        </authorList>
    </citation>
    <scope>NUCLEOTIDE SEQUENCE [LARGE SCALE GENOMIC DNA]</scope>
    <source>
        <strain evidence="5 6">NCAIM B.02621</strain>
    </source>
</reference>
<dbReference type="PANTHER" id="PTHR35803">
    <property type="entry name" value="GLUCAN 1,4-ALPHA-GLUCOSIDASE SUSB-RELATED"/>
    <property type="match status" value="1"/>
</dbReference>
<protein>
    <submittedName>
        <fullName evidence="5">Glycoside hydrolase family 97 protein</fullName>
        <ecNumber evidence="5">3.2.1.-</ecNumber>
    </submittedName>
</protein>
<dbReference type="InterPro" id="IPR017853">
    <property type="entry name" value="GH"/>
</dbReference>
<dbReference type="PANTHER" id="PTHR35803:SF1">
    <property type="entry name" value="GLUCAN 1,4-ALPHA-GLUCOSIDASE SUSB"/>
    <property type="match status" value="1"/>
</dbReference>
<dbReference type="Pfam" id="PF14509">
    <property type="entry name" value="GH97_C"/>
    <property type="match status" value="1"/>
</dbReference>
<accession>A0ABV6R5Y6</accession>
<dbReference type="InterPro" id="IPR029486">
    <property type="entry name" value="GH97_N"/>
</dbReference>
<keyword evidence="5" id="KW-0326">Glycosidase</keyword>
<evidence type="ECO:0000259" key="2">
    <source>
        <dbReference type="Pfam" id="PF10566"/>
    </source>
</evidence>
<dbReference type="Gene3D" id="3.20.20.70">
    <property type="entry name" value="Aldolase class I"/>
    <property type="match status" value="1"/>
</dbReference>
<dbReference type="Gene3D" id="2.70.98.10">
    <property type="match status" value="1"/>
</dbReference>
<dbReference type="RefSeq" id="WP_376836920.1">
    <property type="nucleotide sequence ID" value="NZ_JBHLSW010000015.1"/>
</dbReference>
<evidence type="ECO:0000256" key="1">
    <source>
        <dbReference type="SAM" id="SignalP"/>
    </source>
</evidence>
<evidence type="ECO:0000313" key="5">
    <source>
        <dbReference type="EMBL" id="MFC0634841.1"/>
    </source>
</evidence>
<feature type="domain" description="Glycosyl-hydrolase 97 N-terminal" evidence="3">
    <location>
        <begin position="32"/>
        <end position="280"/>
    </location>
</feature>
<gene>
    <name evidence="5" type="ORF">ACFFGE_13250</name>
</gene>
<dbReference type="InterPro" id="IPR052720">
    <property type="entry name" value="Glycosyl_hydrolase_97"/>
</dbReference>
<evidence type="ECO:0000259" key="3">
    <source>
        <dbReference type="Pfam" id="PF14508"/>
    </source>
</evidence>
<feature type="domain" description="Glycosyl-hydrolase 97 catalytic" evidence="2">
    <location>
        <begin position="298"/>
        <end position="485"/>
    </location>
</feature>
<dbReference type="Pfam" id="PF10566">
    <property type="entry name" value="Glyco_hydro_97"/>
    <property type="match status" value="1"/>
</dbReference>
<comment type="caution">
    <text evidence="5">The sequence shown here is derived from an EMBL/GenBank/DDBJ whole genome shotgun (WGS) entry which is preliminary data.</text>
</comment>
<dbReference type="EMBL" id="JBHLSW010000015">
    <property type="protein sequence ID" value="MFC0634841.1"/>
    <property type="molecule type" value="Genomic_DNA"/>
</dbReference>
<feature type="chain" id="PRO_5045140608" evidence="1">
    <location>
        <begin position="21"/>
        <end position="684"/>
    </location>
</feature>
<organism evidence="5 6">
    <name type="scientific">Brevundimonas balnearis</name>
    <dbReference type="NCBI Taxonomy" id="1572858"/>
    <lineage>
        <taxon>Bacteria</taxon>
        <taxon>Pseudomonadati</taxon>
        <taxon>Pseudomonadota</taxon>
        <taxon>Alphaproteobacteria</taxon>
        <taxon>Caulobacterales</taxon>
        <taxon>Caulobacteraceae</taxon>
        <taxon>Brevundimonas</taxon>
    </lineage>
</organism>
<dbReference type="Proteomes" id="UP001589906">
    <property type="component" value="Unassembled WGS sequence"/>
</dbReference>
<dbReference type="InterPro" id="IPR013785">
    <property type="entry name" value="Aldolase_TIM"/>
</dbReference>
<dbReference type="InterPro" id="IPR014718">
    <property type="entry name" value="GH-type_carb-bd"/>
</dbReference>
<dbReference type="EC" id="3.2.1.-" evidence="5"/>
<proteinExistence type="predicted"/>
<dbReference type="SUPFAM" id="SSF51445">
    <property type="entry name" value="(Trans)glycosidases"/>
    <property type="match status" value="1"/>
</dbReference>
<keyword evidence="1" id="KW-0732">Signal</keyword>